<dbReference type="PROSITE" id="PS50045">
    <property type="entry name" value="SIGMA54_INTERACT_4"/>
    <property type="match status" value="1"/>
</dbReference>
<evidence type="ECO:0000256" key="1">
    <source>
        <dbReference type="ARBA" id="ARBA00022741"/>
    </source>
</evidence>
<dbReference type="EMBL" id="JAHBCL010000024">
    <property type="protein sequence ID" value="MBS7527741.1"/>
    <property type="molecule type" value="Genomic_DNA"/>
</dbReference>
<dbReference type="InterPro" id="IPR025662">
    <property type="entry name" value="Sigma_54_int_dom_ATP-bd_1"/>
</dbReference>
<dbReference type="PANTHER" id="PTHR32071">
    <property type="entry name" value="TRANSCRIPTIONAL REGULATORY PROTEIN"/>
    <property type="match status" value="1"/>
</dbReference>
<dbReference type="SMART" id="SM00091">
    <property type="entry name" value="PAS"/>
    <property type="match status" value="1"/>
</dbReference>
<evidence type="ECO:0000259" key="6">
    <source>
        <dbReference type="PROSITE" id="PS50045"/>
    </source>
</evidence>
<dbReference type="InterPro" id="IPR025943">
    <property type="entry name" value="Sigma_54_int_dom_ATP-bd_2"/>
</dbReference>
<dbReference type="InterPro" id="IPR058031">
    <property type="entry name" value="AAA_lid_NorR"/>
</dbReference>
<dbReference type="Pfam" id="PF08448">
    <property type="entry name" value="PAS_4"/>
    <property type="match status" value="1"/>
</dbReference>
<dbReference type="PROSITE" id="PS00676">
    <property type="entry name" value="SIGMA54_INTERACT_2"/>
    <property type="match status" value="1"/>
</dbReference>
<dbReference type="PANTHER" id="PTHR32071:SF74">
    <property type="entry name" value="TRANSCRIPTIONAL ACTIVATOR ROCR"/>
    <property type="match status" value="1"/>
</dbReference>
<sequence length="470" mass="53361">MKQHTLKEAWEMLIEQIEEGVHIVDDQGVTIVYNRAMSEIEGYTAEQAIGHHLLEIFPNWQKENSTLLTVLASGEAIYGRRQQYVNSKGKRITTVNTTLPLFENGVQIGAIEIARNLTAVSHMSEQILALQQQLIKPIQPKDKITHYTFDQMIGKSTVFMKAKQTAQFAAKSDSSVLIYGETGTGKEVFAQSIHYASRRFEKPFIAQNCAAIPETLLEGILFGTTKGAYTGAVDRPGLFEQANGGTLFLDEINHMPLSLQVKLLRVLQEKALRRIGGLKEIAVNVRIITATNEPPSVLLSREKLRRDLYYRINVIYIHIPKLIERREDIPLLANAFVKQFNDSMTKRVQSIERDFMARLINSKWPGNVRELQNVIEVAMNAADENAHQLNTEAAMAYETAWMAEAPDESEHLTERRIDYDDIDNLAAFLQRIESDVISHVLEDCDGNISKAARKLNLSRQNLQYKIRKRR</sequence>
<dbReference type="InterPro" id="IPR000014">
    <property type="entry name" value="PAS"/>
</dbReference>
<keyword evidence="5" id="KW-0804">Transcription</keyword>
<keyword evidence="3" id="KW-0805">Transcription regulation</keyword>
<dbReference type="Pfam" id="PF02954">
    <property type="entry name" value="HTH_8"/>
    <property type="match status" value="1"/>
</dbReference>
<dbReference type="SUPFAM" id="SSF52540">
    <property type="entry name" value="P-loop containing nucleoside triphosphate hydrolases"/>
    <property type="match status" value="1"/>
</dbReference>
<keyword evidence="1" id="KW-0547">Nucleotide-binding</keyword>
<dbReference type="InterPro" id="IPR013656">
    <property type="entry name" value="PAS_4"/>
</dbReference>
<dbReference type="InterPro" id="IPR002197">
    <property type="entry name" value="HTH_Fis"/>
</dbReference>
<evidence type="ECO:0000256" key="2">
    <source>
        <dbReference type="ARBA" id="ARBA00022840"/>
    </source>
</evidence>
<evidence type="ECO:0000259" key="7">
    <source>
        <dbReference type="PROSITE" id="PS50112"/>
    </source>
</evidence>
<feature type="domain" description="PAS" evidence="7">
    <location>
        <begin position="6"/>
        <end position="54"/>
    </location>
</feature>
<dbReference type="SMART" id="SM00382">
    <property type="entry name" value="AAA"/>
    <property type="match status" value="1"/>
</dbReference>
<dbReference type="InterPro" id="IPR009057">
    <property type="entry name" value="Homeodomain-like_sf"/>
</dbReference>
<dbReference type="InterPro" id="IPR025944">
    <property type="entry name" value="Sigma_54_int_dom_CS"/>
</dbReference>
<dbReference type="SUPFAM" id="SSF46689">
    <property type="entry name" value="Homeodomain-like"/>
    <property type="match status" value="1"/>
</dbReference>
<dbReference type="PROSITE" id="PS50112">
    <property type="entry name" value="PAS"/>
    <property type="match status" value="1"/>
</dbReference>
<dbReference type="InterPro" id="IPR027417">
    <property type="entry name" value="P-loop_NTPase"/>
</dbReference>
<dbReference type="PROSITE" id="PS00675">
    <property type="entry name" value="SIGMA54_INTERACT_1"/>
    <property type="match status" value="1"/>
</dbReference>
<dbReference type="Gene3D" id="3.30.450.20">
    <property type="entry name" value="PAS domain"/>
    <property type="match status" value="1"/>
</dbReference>
<dbReference type="NCBIfam" id="TIGR00229">
    <property type="entry name" value="sensory_box"/>
    <property type="match status" value="1"/>
</dbReference>
<dbReference type="CDD" id="cd00009">
    <property type="entry name" value="AAA"/>
    <property type="match status" value="1"/>
</dbReference>
<evidence type="ECO:0000256" key="3">
    <source>
        <dbReference type="ARBA" id="ARBA00023015"/>
    </source>
</evidence>
<evidence type="ECO:0000256" key="5">
    <source>
        <dbReference type="ARBA" id="ARBA00023163"/>
    </source>
</evidence>
<dbReference type="SUPFAM" id="SSF55785">
    <property type="entry name" value="PYP-like sensor domain (PAS domain)"/>
    <property type="match status" value="1"/>
</dbReference>
<dbReference type="Gene3D" id="1.10.10.60">
    <property type="entry name" value="Homeodomain-like"/>
    <property type="match status" value="1"/>
</dbReference>
<evidence type="ECO:0000256" key="4">
    <source>
        <dbReference type="ARBA" id="ARBA00023125"/>
    </source>
</evidence>
<dbReference type="InterPro" id="IPR003593">
    <property type="entry name" value="AAA+_ATPase"/>
</dbReference>
<proteinExistence type="predicted"/>
<dbReference type="CDD" id="cd00130">
    <property type="entry name" value="PAS"/>
    <property type="match status" value="1"/>
</dbReference>
<dbReference type="InterPro" id="IPR035965">
    <property type="entry name" value="PAS-like_dom_sf"/>
</dbReference>
<dbReference type="InterPro" id="IPR002078">
    <property type="entry name" value="Sigma_54_int"/>
</dbReference>
<organism evidence="8 9">
    <name type="scientific">Fusibacter paucivorans</name>
    <dbReference type="NCBI Taxonomy" id="76009"/>
    <lineage>
        <taxon>Bacteria</taxon>
        <taxon>Bacillati</taxon>
        <taxon>Bacillota</taxon>
        <taxon>Clostridia</taxon>
        <taxon>Eubacteriales</taxon>
        <taxon>Eubacteriales Family XII. Incertae Sedis</taxon>
        <taxon>Fusibacter</taxon>
    </lineage>
</organism>
<dbReference type="Pfam" id="PF25601">
    <property type="entry name" value="AAA_lid_14"/>
    <property type="match status" value="1"/>
</dbReference>
<keyword evidence="9" id="KW-1185">Reference proteome</keyword>
<evidence type="ECO:0000313" key="9">
    <source>
        <dbReference type="Proteomes" id="UP000746471"/>
    </source>
</evidence>
<gene>
    <name evidence="8" type="ORF">KHM83_13740</name>
</gene>
<dbReference type="PRINTS" id="PR01590">
    <property type="entry name" value="HTHFIS"/>
</dbReference>
<feature type="domain" description="Sigma-54 factor interaction" evidence="6">
    <location>
        <begin position="152"/>
        <end position="380"/>
    </location>
</feature>
<dbReference type="PROSITE" id="PS00688">
    <property type="entry name" value="SIGMA54_INTERACT_3"/>
    <property type="match status" value="1"/>
</dbReference>
<dbReference type="Pfam" id="PF00158">
    <property type="entry name" value="Sigma54_activat"/>
    <property type="match status" value="1"/>
</dbReference>
<name>A0ABS5PRP0_9FIRM</name>
<evidence type="ECO:0000313" key="8">
    <source>
        <dbReference type="EMBL" id="MBS7527741.1"/>
    </source>
</evidence>
<dbReference type="Proteomes" id="UP000746471">
    <property type="component" value="Unassembled WGS sequence"/>
</dbReference>
<reference evidence="8 9" key="1">
    <citation type="submission" date="2021-05" db="EMBL/GenBank/DDBJ databases">
        <title>Fusibacter ferrireducens sp. nov., an anaerobic, sulfur- and Fe-reducing bacterium isolated from the mangrove sediment.</title>
        <authorList>
            <person name="Qiu D."/>
        </authorList>
    </citation>
    <scope>NUCLEOTIDE SEQUENCE [LARGE SCALE GENOMIC DNA]</scope>
    <source>
        <strain evidence="8 9">DSM 12116</strain>
    </source>
</reference>
<protein>
    <submittedName>
        <fullName evidence="8">Sigma 54-interacting transcriptional regulator</fullName>
    </submittedName>
</protein>
<dbReference type="Gene3D" id="1.10.8.60">
    <property type="match status" value="1"/>
</dbReference>
<keyword evidence="4" id="KW-0238">DNA-binding</keyword>
<keyword evidence="2" id="KW-0067">ATP-binding</keyword>
<dbReference type="Gene3D" id="3.40.50.300">
    <property type="entry name" value="P-loop containing nucleotide triphosphate hydrolases"/>
    <property type="match status" value="1"/>
</dbReference>
<accession>A0ABS5PRP0</accession>
<comment type="caution">
    <text evidence="8">The sequence shown here is derived from an EMBL/GenBank/DDBJ whole genome shotgun (WGS) entry which is preliminary data.</text>
</comment>